<dbReference type="STRING" id="150374.A0A0M8MZM1"/>
<evidence type="ECO:0000313" key="2">
    <source>
        <dbReference type="Proteomes" id="UP000053831"/>
    </source>
</evidence>
<protein>
    <recommendedName>
        <fullName evidence="3">DUF952 domain protein</fullName>
    </recommendedName>
</protein>
<accession>A0A0M8MZM1</accession>
<keyword evidence="2" id="KW-1185">Reference proteome</keyword>
<proteinExistence type="predicted"/>
<dbReference type="PANTHER" id="PTHR34129:SF1">
    <property type="entry name" value="DUF952 DOMAIN-CONTAINING PROTEIN"/>
    <property type="match status" value="1"/>
</dbReference>
<dbReference type="PANTHER" id="PTHR34129">
    <property type="entry name" value="BLR1139 PROTEIN"/>
    <property type="match status" value="1"/>
</dbReference>
<reference evidence="1 2" key="1">
    <citation type="submission" date="2015-07" db="EMBL/GenBank/DDBJ databases">
        <title>The genome of the fungus Escovopsis weberi, a specialized disease agent of ant agriculture.</title>
        <authorList>
            <person name="de Man T.J."/>
            <person name="Stajich J.E."/>
            <person name="Kubicek C.P."/>
            <person name="Chenthamara K."/>
            <person name="Atanasova L."/>
            <person name="Druzhinina I.S."/>
            <person name="Birnbaum S."/>
            <person name="Barribeau S.M."/>
            <person name="Teiling C."/>
            <person name="Suen G."/>
            <person name="Currie C."/>
            <person name="Gerardo N.M."/>
        </authorList>
    </citation>
    <scope>NUCLEOTIDE SEQUENCE [LARGE SCALE GENOMIC DNA]</scope>
</reference>
<comment type="caution">
    <text evidence="1">The sequence shown here is derived from an EMBL/GenBank/DDBJ whole genome shotgun (WGS) entry which is preliminary data.</text>
</comment>
<dbReference type="InterPro" id="IPR009297">
    <property type="entry name" value="DUF952"/>
</dbReference>
<dbReference type="SUPFAM" id="SSF56399">
    <property type="entry name" value="ADP-ribosylation"/>
    <property type="match status" value="1"/>
</dbReference>
<gene>
    <name evidence="1" type="ORF">ESCO_006304</name>
</gene>
<dbReference type="Gene3D" id="3.20.170.20">
    <property type="entry name" value="Protein of unknown function DUF952"/>
    <property type="match status" value="1"/>
</dbReference>
<dbReference type="AlphaFoldDB" id="A0A0M8MZM1"/>
<sequence>MASAPAPVPRYIYKILPSEPEPPHPAAFPLSDLDAKDGFVHLSTATQVPQTAGLFFTAATALWVVKLELAALADPLKWEAGFPHLYGNFGAADVVSLERVERGEGRTWPESLGAHAWLE</sequence>
<evidence type="ECO:0008006" key="3">
    <source>
        <dbReference type="Google" id="ProtNLM"/>
    </source>
</evidence>
<name>A0A0M8MZM1_ESCWE</name>
<evidence type="ECO:0000313" key="1">
    <source>
        <dbReference type="EMBL" id="KOS20127.1"/>
    </source>
</evidence>
<dbReference type="Pfam" id="PF06108">
    <property type="entry name" value="DUF952"/>
    <property type="match status" value="1"/>
</dbReference>
<dbReference type="Proteomes" id="UP000053831">
    <property type="component" value="Unassembled WGS sequence"/>
</dbReference>
<dbReference type="EMBL" id="LGSR01000018">
    <property type="protein sequence ID" value="KOS20127.1"/>
    <property type="molecule type" value="Genomic_DNA"/>
</dbReference>
<organism evidence="1 2">
    <name type="scientific">Escovopsis weberi</name>
    <dbReference type="NCBI Taxonomy" id="150374"/>
    <lineage>
        <taxon>Eukaryota</taxon>
        <taxon>Fungi</taxon>
        <taxon>Dikarya</taxon>
        <taxon>Ascomycota</taxon>
        <taxon>Pezizomycotina</taxon>
        <taxon>Sordariomycetes</taxon>
        <taxon>Hypocreomycetidae</taxon>
        <taxon>Hypocreales</taxon>
        <taxon>Hypocreaceae</taxon>
        <taxon>Escovopsis</taxon>
    </lineage>
</organism>
<dbReference type="OrthoDB" id="3335358at2759"/>